<dbReference type="EMBL" id="GGEC01028819">
    <property type="protein sequence ID" value="MBX09303.1"/>
    <property type="molecule type" value="Transcribed_RNA"/>
</dbReference>
<dbReference type="EMBL" id="GGEC01028820">
    <property type="protein sequence ID" value="MBX09304.1"/>
    <property type="molecule type" value="Transcribed_RNA"/>
</dbReference>
<organism evidence="1">
    <name type="scientific">Rhizophora mucronata</name>
    <name type="common">Asiatic mangrove</name>
    <dbReference type="NCBI Taxonomy" id="61149"/>
    <lineage>
        <taxon>Eukaryota</taxon>
        <taxon>Viridiplantae</taxon>
        <taxon>Streptophyta</taxon>
        <taxon>Embryophyta</taxon>
        <taxon>Tracheophyta</taxon>
        <taxon>Spermatophyta</taxon>
        <taxon>Magnoliopsida</taxon>
        <taxon>eudicotyledons</taxon>
        <taxon>Gunneridae</taxon>
        <taxon>Pentapetalae</taxon>
        <taxon>rosids</taxon>
        <taxon>fabids</taxon>
        <taxon>Malpighiales</taxon>
        <taxon>Rhizophoraceae</taxon>
        <taxon>Rhizophora</taxon>
    </lineage>
</organism>
<accession>A0A2P2KU97</accession>
<evidence type="ECO:0000313" key="1">
    <source>
        <dbReference type="EMBL" id="MBX09304.1"/>
    </source>
</evidence>
<name>A0A2P2KU97_RHIMU</name>
<sequence>MFSSTEKPLVSLSGCNRMLQRNTLQLIDHNKDPHNSSFILFPTTDLGIQPL</sequence>
<protein>
    <submittedName>
        <fullName evidence="1">Nucleoid-associated protein At4g30620ic</fullName>
    </submittedName>
</protein>
<dbReference type="AlphaFoldDB" id="A0A2P2KU97"/>
<reference evidence="1" key="1">
    <citation type="submission" date="2018-02" db="EMBL/GenBank/DDBJ databases">
        <title>Rhizophora mucronata_Transcriptome.</title>
        <authorList>
            <person name="Meera S.P."/>
            <person name="Sreeshan A."/>
            <person name="Augustine A."/>
        </authorList>
    </citation>
    <scope>NUCLEOTIDE SEQUENCE</scope>
    <source>
        <tissue evidence="1">Leaf</tissue>
    </source>
</reference>
<proteinExistence type="predicted"/>